<feature type="transmembrane region" description="Helical" evidence="7">
    <location>
        <begin position="56"/>
        <end position="75"/>
    </location>
</feature>
<feature type="domain" description="YetF C-terminal" evidence="8">
    <location>
        <begin position="105"/>
        <end position="181"/>
    </location>
</feature>
<comment type="subcellular location">
    <subcellularLocation>
        <location evidence="1">Cell membrane</location>
        <topology evidence="1">Multi-pass membrane protein</topology>
    </subcellularLocation>
</comment>
<proteinExistence type="inferred from homology"/>
<keyword evidence="3" id="KW-1003">Cell membrane</keyword>
<dbReference type="Gene3D" id="3.30.240.20">
    <property type="entry name" value="bsu07140 like domains"/>
    <property type="match status" value="1"/>
</dbReference>
<dbReference type="PANTHER" id="PTHR34582">
    <property type="entry name" value="UPF0702 TRANSMEMBRANE PROTEIN YCAP"/>
    <property type="match status" value="1"/>
</dbReference>
<feature type="domain" description="YetF-like N-terminal transmembrane" evidence="9">
    <location>
        <begin position="35"/>
        <end position="100"/>
    </location>
</feature>
<evidence type="ECO:0000256" key="3">
    <source>
        <dbReference type="ARBA" id="ARBA00022475"/>
    </source>
</evidence>
<keyword evidence="5 7" id="KW-1133">Transmembrane helix</keyword>
<dbReference type="InterPro" id="IPR023090">
    <property type="entry name" value="UPF0702_alpha/beta_dom_sf"/>
</dbReference>
<feature type="transmembrane region" description="Helical" evidence="7">
    <location>
        <begin position="27"/>
        <end position="49"/>
    </location>
</feature>
<gene>
    <name evidence="10" type="ORF">FZC79_18230</name>
</gene>
<name>A0A5D4K8B6_9BACI</name>
<dbReference type="PANTHER" id="PTHR34582:SF6">
    <property type="entry name" value="UPF0702 TRANSMEMBRANE PROTEIN YCAP"/>
    <property type="match status" value="1"/>
</dbReference>
<dbReference type="Pfam" id="PF04239">
    <property type="entry name" value="DUF421"/>
    <property type="match status" value="1"/>
</dbReference>
<comment type="similarity">
    <text evidence="2">Belongs to the UPF0702 family.</text>
</comment>
<dbReference type="Proteomes" id="UP000323317">
    <property type="component" value="Unassembled WGS sequence"/>
</dbReference>
<protein>
    <submittedName>
        <fullName evidence="10">DUF421 domain-containing protein</fullName>
    </submittedName>
</protein>
<evidence type="ECO:0000259" key="9">
    <source>
        <dbReference type="Pfam" id="PF20730"/>
    </source>
</evidence>
<dbReference type="Pfam" id="PF20730">
    <property type="entry name" value="YetF_N"/>
    <property type="match status" value="1"/>
</dbReference>
<organism evidence="10 11">
    <name type="scientific">Rossellomorea vietnamensis</name>
    <dbReference type="NCBI Taxonomy" id="218284"/>
    <lineage>
        <taxon>Bacteria</taxon>
        <taxon>Bacillati</taxon>
        <taxon>Bacillota</taxon>
        <taxon>Bacilli</taxon>
        <taxon>Bacillales</taxon>
        <taxon>Bacillaceae</taxon>
        <taxon>Rossellomorea</taxon>
    </lineage>
</organism>
<dbReference type="InterPro" id="IPR007353">
    <property type="entry name" value="DUF421"/>
</dbReference>
<evidence type="ECO:0000256" key="5">
    <source>
        <dbReference type="ARBA" id="ARBA00022989"/>
    </source>
</evidence>
<evidence type="ECO:0000256" key="7">
    <source>
        <dbReference type="SAM" id="Phobius"/>
    </source>
</evidence>
<evidence type="ECO:0000256" key="1">
    <source>
        <dbReference type="ARBA" id="ARBA00004651"/>
    </source>
</evidence>
<evidence type="ECO:0000256" key="2">
    <source>
        <dbReference type="ARBA" id="ARBA00006448"/>
    </source>
</evidence>
<dbReference type="InterPro" id="IPR048454">
    <property type="entry name" value="YetF_N"/>
</dbReference>
<feature type="transmembrane region" description="Helical" evidence="7">
    <location>
        <begin position="81"/>
        <end position="100"/>
    </location>
</feature>
<keyword evidence="6 7" id="KW-0472">Membrane</keyword>
<evidence type="ECO:0000313" key="11">
    <source>
        <dbReference type="Proteomes" id="UP000323317"/>
    </source>
</evidence>
<accession>A0A5D4K8B6</accession>
<keyword evidence="4 7" id="KW-0812">Transmembrane</keyword>
<evidence type="ECO:0000313" key="10">
    <source>
        <dbReference type="EMBL" id="TYR73574.1"/>
    </source>
</evidence>
<reference evidence="10 11" key="1">
    <citation type="submission" date="2019-08" db="EMBL/GenBank/DDBJ databases">
        <title>Bacillus genomes from the desert of Cuatro Cienegas, Coahuila.</title>
        <authorList>
            <person name="Olmedo-Alvarez G."/>
        </authorList>
    </citation>
    <scope>NUCLEOTIDE SEQUENCE [LARGE SCALE GENOMIC DNA]</scope>
    <source>
        <strain evidence="10 11">CH40_1T</strain>
    </source>
</reference>
<comment type="caution">
    <text evidence="10">The sequence shown here is derived from an EMBL/GenBank/DDBJ whole genome shotgun (WGS) entry which is preliminary data.</text>
</comment>
<dbReference type="GO" id="GO:0005886">
    <property type="term" value="C:plasma membrane"/>
    <property type="evidence" value="ECO:0007669"/>
    <property type="project" value="UniProtKB-SubCell"/>
</dbReference>
<dbReference type="EMBL" id="VTEH01000017">
    <property type="protein sequence ID" value="TYR73574.1"/>
    <property type="molecule type" value="Genomic_DNA"/>
</dbReference>
<dbReference type="AlphaFoldDB" id="A0A5D4K8B6"/>
<evidence type="ECO:0000259" key="8">
    <source>
        <dbReference type="Pfam" id="PF04239"/>
    </source>
</evidence>
<evidence type="ECO:0000256" key="4">
    <source>
        <dbReference type="ARBA" id="ARBA00022692"/>
    </source>
</evidence>
<sequence>MISVTRNELRGSVKMLETLLFDNWKSLLRAAVMCLLAYPFLIFVLRLFGKRTLTNVNMFDFIITVTYGATLSSILTNDKVSFAEGAIILLMLTLLQMIIAKLTRNSKRFSDLIKASPSFLYNEGEFNENEMQKQRICLDDLRSKVRKEGMGSFENLEAIVLEGDGSLSIIKKEEGASKAALIGVKGK</sequence>
<evidence type="ECO:0000256" key="6">
    <source>
        <dbReference type="ARBA" id="ARBA00023136"/>
    </source>
</evidence>